<evidence type="ECO:0000259" key="1">
    <source>
        <dbReference type="Pfam" id="PF00534"/>
    </source>
</evidence>
<evidence type="ECO:0000313" key="4">
    <source>
        <dbReference type="Proteomes" id="UP000003167"/>
    </source>
</evidence>
<dbReference type="GO" id="GO:0016757">
    <property type="term" value="F:glycosyltransferase activity"/>
    <property type="evidence" value="ECO:0007669"/>
    <property type="project" value="InterPro"/>
</dbReference>
<dbReference type="SUPFAM" id="SSF53756">
    <property type="entry name" value="UDP-Glycosyltransferase/glycogen phosphorylase"/>
    <property type="match status" value="1"/>
</dbReference>
<dbReference type="Proteomes" id="UP000003167">
    <property type="component" value="Unassembled WGS sequence"/>
</dbReference>
<dbReference type="Pfam" id="PF13439">
    <property type="entry name" value="Glyco_transf_4"/>
    <property type="match status" value="1"/>
</dbReference>
<proteinExistence type="predicted"/>
<dbReference type="CDD" id="cd03811">
    <property type="entry name" value="GT4_GT28_WabH-like"/>
    <property type="match status" value="1"/>
</dbReference>
<dbReference type="STRING" id="999422.HMPREF9944_00440"/>
<dbReference type="PANTHER" id="PTHR12526">
    <property type="entry name" value="GLYCOSYLTRANSFERASE"/>
    <property type="match status" value="1"/>
</dbReference>
<gene>
    <name evidence="3" type="ORF">HMPREF9944_00440</name>
</gene>
<protein>
    <recommendedName>
        <fullName evidence="5">Glycosyltransferase</fullName>
    </recommendedName>
</protein>
<feature type="domain" description="Glycosyltransferase subfamily 4-like N-terminal" evidence="2">
    <location>
        <begin position="13"/>
        <end position="171"/>
    </location>
</feature>
<keyword evidence="4" id="KW-1185">Reference proteome</keyword>
<organism evidence="3 4">
    <name type="scientific">Segatella maculosa OT 289</name>
    <dbReference type="NCBI Taxonomy" id="999422"/>
    <lineage>
        <taxon>Bacteria</taxon>
        <taxon>Pseudomonadati</taxon>
        <taxon>Bacteroidota</taxon>
        <taxon>Bacteroidia</taxon>
        <taxon>Bacteroidales</taxon>
        <taxon>Prevotellaceae</taxon>
        <taxon>Segatella</taxon>
    </lineage>
</organism>
<evidence type="ECO:0000259" key="2">
    <source>
        <dbReference type="Pfam" id="PF13439"/>
    </source>
</evidence>
<dbReference type="Pfam" id="PF00534">
    <property type="entry name" value="Glycos_transf_1"/>
    <property type="match status" value="1"/>
</dbReference>
<dbReference type="PATRIC" id="fig|999422.3.peg.438"/>
<dbReference type="AlphaFoldDB" id="H1HJU6"/>
<sequence length="361" mass="40650">MKILHVINGLTSGGAERLVCDIACMASDDAHEISVLCLSSRHDVYTEAMRKQGIKVCCLSGGTVYNPLLLCKLFAFFRKHTFDIVHVHLFPSFYFMALLKQWGMKSKLIYHEHNTLNGRINSRFWRFWDKKMYASYARIICISDAVKAVLQRVYALDNRQLTVICNGVDIEKCHKATPVPRQELPAGIAVDDKIIIMVARFNPQKDHQTLLKALTMLPEDYKLLLIGEGEMQLQVKQLVVDFGVNDRTFFMGYQCEPARFVKASDVFVLSSVFEGFGLVCVEAMACGTPVIASEVPGMADVVGEVGRLFNVGDAKALANHILEVMNNPILCRQMVEKGLERAQQYDIHCMTDRLIGLYDSI</sequence>
<dbReference type="InterPro" id="IPR001296">
    <property type="entry name" value="Glyco_trans_1"/>
</dbReference>
<accession>H1HJU6</accession>
<comment type="caution">
    <text evidence="3">The sequence shown here is derived from an EMBL/GenBank/DDBJ whole genome shotgun (WGS) entry which is preliminary data.</text>
</comment>
<dbReference type="EMBL" id="AGEK01000014">
    <property type="protein sequence ID" value="EHO73866.1"/>
    <property type="molecule type" value="Genomic_DNA"/>
</dbReference>
<dbReference type="RefSeq" id="WP_008564119.1">
    <property type="nucleotide sequence ID" value="NZ_JH594500.1"/>
</dbReference>
<dbReference type="PANTHER" id="PTHR12526:SF630">
    <property type="entry name" value="GLYCOSYLTRANSFERASE"/>
    <property type="match status" value="1"/>
</dbReference>
<dbReference type="OrthoDB" id="9811239at2"/>
<dbReference type="HOGENOM" id="CLU_009583_0_1_10"/>
<evidence type="ECO:0000313" key="3">
    <source>
        <dbReference type="EMBL" id="EHO73866.1"/>
    </source>
</evidence>
<feature type="domain" description="Glycosyl transferase family 1" evidence="1">
    <location>
        <begin position="187"/>
        <end position="339"/>
    </location>
</feature>
<reference evidence="3 4" key="1">
    <citation type="submission" date="2011-12" db="EMBL/GenBank/DDBJ databases">
        <title>The Genome Sequence of Prevotella maculosa OT 289.</title>
        <authorList>
            <consortium name="The Broad Institute Genome Sequencing Platform"/>
            <person name="Earl A."/>
            <person name="Ward D."/>
            <person name="Feldgarden M."/>
            <person name="Gevers D."/>
            <person name="Izard J."/>
            <person name="Blanton J.M."/>
            <person name="Mathney J."/>
            <person name="Tanner A.C."/>
            <person name="Dewhirst F.E."/>
            <person name="Young S.K."/>
            <person name="Zeng Q."/>
            <person name="Gargeya S."/>
            <person name="Fitzgerald M."/>
            <person name="Haas B."/>
            <person name="Abouelleil A."/>
            <person name="Alvarado L."/>
            <person name="Arachchi H.M."/>
            <person name="Berlin A."/>
            <person name="Chapman S.B."/>
            <person name="Gearin G."/>
            <person name="Goldberg J."/>
            <person name="Griggs A."/>
            <person name="Gujja S."/>
            <person name="Hansen M."/>
            <person name="Heiman D."/>
            <person name="Howarth C."/>
            <person name="Larimer J."/>
            <person name="Lui A."/>
            <person name="MacDonald P.J.P."/>
            <person name="McCowen C."/>
            <person name="Montmayeur A."/>
            <person name="Murphy C."/>
            <person name="Neiman D."/>
            <person name="Pearson M."/>
            <person name="Priest M."/>
            <person name="Roberts A."/>
            <person name="Saif S."/>
            <person name="Shea T."/>
            <person name="Sisk P."/>
            <person name="Stolte C."/>
            <person name="Sykes S."/>
            <person name="Wortman J."/>
            <person name="Nusbaum C."/>
            <person name="Birren B."/>
        </authorList>
    </citation>
    <scope>NUCLEOTIDE SEQUENCE [LARGE SCALE GENOMIC DNA]</scope>
    <source>
        <strain evidence="3 4">OT 289</strain>
    </source>
</reference>
<dbReference type="InterPro" id="IPR028098">
    <property type="entry name" value="Glyco_trans_4-like_N"/>
</dbReference>
<evidence type="ECO:0008006" key="5">
    <source>
        <dbReference type="Google" id="ProtNLM"/>
    </source>
</evidence>
<name>H1HJU6_9BACT</name>
<dbReference type="Gene3D" id="3.40.50.2000">
    <property type="entry name" value="Glycogen Phosphorylase B"/>
    <property type="match status" value="2"/>
</dbReference>